<evidence type="ECO:0000256" key="3">
    <source>
        <dbReference type="ARBA" id="ARBA00023319"/>
    </source>
</evidence>
<dbReference type="SUPFAM" id="SSF48726">
    <property type="entry name" value="Immunoglobulin"/>
    <property type="match status" value="1"/>
</dbReference>
<dbReference type="InterPro" id="IPR051102">
    <property type="entry name" value="IgSF_V-set/TM_domain"/>
</dbReference>
<evidence type="ECO:0000256" key="4">
    <source>
        <dbReference type="SAM" id="MobiDB-lite"/>
    </source>
</evidence>
<gene>
    <name evidence="6" type="primary">LOC116937557</name>
</gene>
<sequence length="290" mass="31172">MLTCTLTCTLTCSPAHELTCTLACTLTPPLTAFRSESTEFVPGRAAVLPASREEAVVGGGGEVRPRARRLPFLRRTARAAAVTGAARRFRAASGRRRVGRRVNVRVQTARCLTRHLSFVFVGFCSPPDVEKHVEATKISTVRVLGRDINNTLQLAHVTPRDAGLYECRVSDRSGVRAQEHKARATLHVGSRSQPRRDSQVPEARPLTKGAPPRAAAAPPTWNATTTAAATAAAATTRPSSVPRNDGDRRGRSQPAPTAAHGQQRRRQSGSGCPDPPLPWGILGLLLPLVW</sequence>
<dbReference type="KEGG" id="pmrn:116937557"/>
<dbReference type="InterPro" id="IPR013783">
    <property type="entry name" value="Ig-like_fold"/>
</dbReference>
<evidence type="ECO:0000313" key="6">
    <source>
        <dbReference type="RefSeq" id="XP_032800582.1"/>
    </source>
</evidence>
<dbReference type="AlphaFoldDB" id="A0AAJ7SLH5"/>
<protein>
    <submittedName>
        <fullName evidence="6">Uncharacterized protein LOC116937557 isoform X1</fullName>
    </submittedName>
</protein>
<evidence type="ECO:0000256" key="1">
    <source>
        <dbReference type="ARBA" id="ARBA00022729"/>
    </source>
</evidence>
<name>A0AAJ7SLH5_PETMA</name>
<dbReference type="GO" id="GO:0016020">
    <property type="term" value="C:membrane"/>
    <property type="evidence" value="ECO:0007669"/>
    <property type="project" value="TreeGrafter"/>
</dbReference>
<dbReference type="RefSeq" id="XP_032800582.1">
    <property type="nucleotide sequence ID" value="XM_032944691.1"/>
</dbReference>
<keyword evidence="3" id="KW-0393">Immunoglobulin domain</keyword>
<dbReference type="PANTHER" id="PTHR12207">
    <property type="entry name" value="V-SET AND TRANSMEMBRANE DOMAIN-CONTAINING PROTEIN"/>
    <property type="match status" value="1"/>
</dbReference>
<dbReference type="Gene3D" id="2.60.40.10">
    <property type="entry name" value="Immunoglobulins"/>
    <property type="match status" value="1"/>
</dbReference>
<keyword evidence="1" id="KW-0732">Signal</keyword>
<dbReference type="InterPro" id="IPR036179">
    <property type="entry name" value="Ig-like_dom_sf"/>
</dbReference>
<proteinExistence type="predicted"/>
<organism evidence="5 6">
    <name type="scientific">Petromyzon marinus</name>
    <name type="common">Sea lamprey</name>
    <dbReference type="NCBI Taxonomy" id="7757"/>
    <lineage>
        <taxon>Eukaryota</taxon>
        <taxon>Metazoa</taxon>
        <taxon>Chordata</taxon>
        <taxon>Craniata</taxon>
        <taxon>Vertebrata</taxon>
        <taxon>Cyclostomata</taxon>
        <taxon>Hyperoartia</taxon>
        <taxon>Petromyzontiformes</taxon>
        <taxon>Petromyzontidae</taxon>
        <taxon>Petromyzon</taxon>
    </lineage>
</organism>
<evidence type="ECO:0000313" key="5">
    <source>
        <dbReference type="Proteomes" id="UP001318040"/>
    </source>
</evidence>
<feature type="region of interest" description="Disordered" evidence="4">
    <location>
        <begin position="172"/>
        <end position="277"/>
    </location>
</feature>
<accession>A0AAJ7SLH5</accession>
<keyword evidence="5" id="KW-1185">Reference proteome</keyword>
<dbReference type="GeneID" id="116937557"/>
<feature type="compositionally biased region" description="Basic and acidic residues" evidence="4">
    <location>
        <begin position="172"/>
        <end position="182"/>
    </location>
</feature>
<feature type="compositionally biased region" description="Low complexity" evidence="4">
    <location>
        <begin position="210"/>
        <end position="238"/>
    </location>
</feature>
<dbReference type="CDD" id="cd00096">
    <property type="entry name" value="Ig"/>
    <property type="match status" value="1"/>
</dbReference>
<dbReference type="Proteomes" id="UP001318040">
    <property type="component" value="Unplaced"/>
</dbReference>
<keyword evidence="2" id="KW-1015">Disulfide bond</keyword>
<reference evidence="6" key="1">
    <citation type="submission" date="2025-08" db="UniProtKB">
        <authorList>
            <consortium name="RefSeq"/>
        </authorList>
    </citation>
    <scope>IDENTIFICATION</scope>
    <source>
        <tissue evidence="6">Sperm</tissue>
    </source>
</reference>
<evidence type="ECO:0000256" key="2">
    <source>
        <dbReference type="ARBA" id="ARBA00023157"/>
    </source>
</evidence>